<evidence type="ECO:0000259" key="7">
    <source>
        <dbReference type="Pfam" id="PF02931"/>
    </source>
</evidence>
<evidence type="ECO:0000256" key="4">
    <source>
        <dbReference type="ARBA" id="ARBA00023136"/>
    </source>
</evidence>
<organism evidence="8 9">
    <name type="scientific">Diploscapter pachys</name>
    <dbReference type="NCBI Taxonomy" id="2018661"/>
    <lineage>
        <taxon>Eukaryota</taxon>
        <taxon>Metazoa</taxon>
        <taxon>Ecdysozoa</taxon>
        <taxon>Nematoda</taxon>
        <taxon>Chromadorea</taxon>
        <taxon>Rhabditida</taxon>
        <taxon>Rhabditina</taxon>
        <taxon>Rhabditomorpha</taxon>
        <taxon>Rhabditoidea</taxon>
        <taxon>Rhabditidae</taxon>
        <taxon>Diploscapter</taxon>
    </lineage>
</organism>
<keyword evidence="2 6" id="KW-0812">Transmembrane</keyword>
<gene>
    <name evidence="8" type="ORF">WR25_25799</name>
</gene>
<proteinExistence type="predicted"/>
<dbReference type="GO" id="GO:0005230">
    <property type="term" value="F:extracellular ligand-gated monoatomic ion channel activity"/>
    <property type="evidence" value="ECO:0007669"/>
    <property type="project" value="InterPro"/>
</dbReference>
<dbReference type="InterPro" id="IPR006202">
    <property type="entry name" value="Neur_chan_lig-bd"/>
</dbReference>
<dbReference type="CDD" id="cd18989">
    <property type="entry name" value="LGIC_ECD_cation"/>
    <property type="match status" value="2"/>
</dbReference>
<dbReference type="PANTHER" id="PTHR18945">
    <property type="entry name" value="NEUROTRANSMITTER GATED ION CHANNEL"/>
    <property type="match status" value="1"/>
</dbReference>
<feature type="domain" description="Neurotransmitter-gated ion-channel ligand-binding" evidence="7">
    <location>
        <begin position="236"/>
        <end position="403"/>
    </location>
</feature>
<evidence type="ECO:0000256" key="6">
    <source>
        <dbReference type="SAM" id="Phobius"/>
    </source>
</evidence>
<evidence type="ECO:0000256" key="3">
    <source>
        <dbReference type="ARBA" id="ARBA00022989"/>
    </source>
</evidence>
<evidence type="ECO:0000313" key="9">
    <source>
        <dbReference type="Proteomes" id="UP000218231"/>
    </source>
</evidence>
<feature type="transmembrane region" description="Helical" evidence="6">
    <location>
        <begin position="129"/>
        <end position="149"/>
    </location>
</feature>
<evidence type="ECO:0000256" key="1">
    <source>
        <dbReference type="ARBA" id="ARBA00004141"/>
    </source>
</evidence>
<dbReference type="AlphaFoldDB" id="A0A2A2JH57"/>
<dbReference type="InterPro" id="IPR006201">
    <property type="entry name" value="Neur_channel"/>
</dbReference>
<comment type="subcellular location">
    <subcellularLocation>
        <location evidence="1">Membrane</location>
        <topology evidence="1">Multi-pass membrane protein</topology>
    </subcellularLocation>
</comment>
<sequence length="415" mass="47881">MMDGYNKNIPPGNPGSLSTEFNSSSTDVNLMAGLYYVKIIELHWVDKRLKWNPLDYDGINHFFIYSSELWNPDVVTINTYDSKDFRTVNQKLASVFHNGTVITTELRSLHIACNFNLHKMPFDRQECKISLISYSMFIPLKLYFGYTMYTVSTYEKMVAFTISLKRNGIFYVIFIAIPSFVLNTLSIYGIFLPSVDRIGQLTVVLTNIMSLSFILGILSDSITKTSYLPLLDYFKLTQNILKDYNKNVPPFEVTNETQHNDLNLKVGLQYIKLIELSWNDQRISWNPDKYSGVKTVFCRSSELFIPDVIPVNSYDLADDRTDEQKLVEIDHTGLMKFGIIWVMSSVCSLNLRKMPFDTQMCNLSLVSYNIYFPMELYLENTIGTVATYEAMGNSEWKLDNITYSNEVFSELFPMV</sequence>
<dbReference type="InterPro" id="IPR038050">
    <property type="entry name" value="Neuro_actylchol_rec"/>
</dbReference>
<dbReference type="Proteomes" id="UP000218231">
    <property type="component" value="Unassembled WGS sequence"/>
</dbReference>
<reference evidence="8 9" key="1">
    <citation type="journal article" date="2017" name="Curr. Biol.">
        <title>Genome architecture and evolution of a unichromosomal asexual nematode.</title>
        <authorList>
            <person name="Fradin H."/>
            <person name="Zegar C."/>
            <person name="Gutwein M."/>
            <person name="Lucas J."/>
            <person name="Kovtun M."/>
            <person name="Corcoran D."/>
            <person name="Baugh L.R."/>
            <person name="Kiontke K."/>
            <person name="Gunsalus K."/>
            <person name="Fitch D.H."/>
            <person name="Piano F."/>
        </authorList>
    </citation>
    <scope>NUCLEOTIDE SEQUENCE [LARGE SCALE GENOMIC DNA]</scope>
    <source>
        <strain evidence="8">PF1309</strain>
    </source>
</reference>
<dbReference type="OrthoDB" id="5866477at2759"/>
<dbReference type="SUPFAM" id="SSF90112">
    <property type="entry name" value="Neurotransmitter-gated ion-channel transmembrane pore"/>
    <property type="match status" value="1"/>
</dbReference>
<protein>
    <recommendedName>
        <fullName evidence="7">Neurotransmitter-gated ion-channel ligand-binding domain-containing protein</fullName>
    </recommendedName>
</protein>
<dbReference type="Gene3D" id="2.70.170.10">
    <property type="entry name" value="Neurotransmitter-gated ion-channel ligand-binding domain"/>
    <property type="match status" value="2"/>
</dbReference>
<keyword evidence="3 6" id="KW-1133">Transmembrane helix</keyword>
<feature type="transmembrane region" description="Helical" evidence="6">
    <location>
        <begin position="198"/>
        <end position="218"/>
    </location>
</feature>
<dbReference type="InterPro" id="IPR036719">
    <property type="entry name" value="Neuro-gated_channel_TM_sf"/>
</dbReference>
<feature type="region of interest" description="Disordered" evidence="5">
    <location>
        <begin position="1"/>
        <end position="20"/>
    </location>
</feature>
<dbReference type="SUPFAM" id="SSF63712">
    <property type="entry name" value="Nicotinic receptor ligand binding domain-like"/>
    <property type="match status" value="2"/>
</dbReference>
<dbReference type="PRINTS" id="PR00252">
    <property type="entry name" value="NRIONCHANNEL"/>
</dbReference>
<keyword evidence="4 6" id="KW-0472">Membrane</keyword>
<evidence type="ECO:0000256" key="5">
    <source>
        <dbReference type="SAM" id="MobiDB-lite"/>
    </source>
</evidence>
<dbReference type="InterPro" id="IPR036734">
    <property type="entry name" value="Neur_chan_lig-bd_sf"/>
</dbReference>
<evidence type="ECO:0000313" key="8">
    <source>
        <dbReference type="EMBL" id="PAV60964.1"/>
    </source>
</evidence>
<keyword evidence="9" id="KW-1185">Reference proteome</keyword>
<name>A0A2A2JH57_9BILA</name>
<dbReference type="Pfam" id="PF02931">
    <property type="entry name" value="Neur_chan_LBD"/>
    <property type="match status" value="2"/>
</dbReference>
<evidence type="ECO:0000256" key="2">
    <source>
        <dbReference type="ARBA" id="ARBA00022692"/>
    </source>
</evidence>
<comment type="caution">
    <text evidence="8">The sequence shown here is derived from an EMBL/GenBank/DDBJ whole genome shotgun (WGS) entry which is preliminary data.</text>
</comment>
<dbReference type="GO" id="GO:0016020">
    <property type="term" value="C:membrane"/>
    <property type="evidence" value="ECO:0007669"/>
    <property type="project" value="UniProtKB-SubCell"/>
</dbReference>
<dbReference type="Gene3D" id="1.20.58.390">
    <property type="entry name" value="Neurotransmitter-gated ion-channel transmembrane domain"/>
    <property type="match status" value="1"/>
</dbReference>
<feature type="transmembrane region" description="Helical" evidence="6">
    <location>
        <begin position="169"/>
        <end position="191"/>
    </location>
</feature>
<dbReference type="EMBL" id="LIAE01010441">
    <property type="protein sequence ID" value="PAV60964.1"/>
    <property type="molecule type" value="Genomic_DNA"/>
</dbReference>
<dbReference type="STRING" id="2018661.A0A2A2JH57"/>
<accession>A0A2A2JH57</accession>
<feature type="domain" description="Neurotransmitter-gated ion-channel ligand-binding" evidence="7">
    <location>
        <begin position="2"/>
        <end position="135"/>
    </location>
</feature>
<dbReference type="GO" id="GO:0004888">
    <property type="term" value="F:transmembrane signaling receptor activity"/>
    <property type="evidence" value="ECO:0007669"/>
    <property type="project" value="InterPro"/>
</dbReference>